<dbReference type="AlphaFoldDB" id="A0A7W7YDZ4"/>
<organism evidence="1 2">
    <name type="scientific">Prosthecobacter vanneervenii</name>
    <dbReference type="NCBI Taxonomy" id="48466"/>
    <lineage>
        <taxon>Bacteria</taxon>
        <taxon>Pseudomonadati</taxon>
        <taxon>Verrucomicrobiota</taxon>
        <taxon>Verrucomicrobiia</taxon>
        <taxon>Verrucomicrobiales</taxon>
        <taxon>Verrucomicrobiaceae</taxon>
        <taxon>Prosthecobacter</taxon>
    </lineage>
</organism>
<evidence type="ECO:0000313" key="2">
    <source>
        <dbReference type="Proteomes" id="UP000590740"/>
    </source>
</evidence>
<evidence type="ECO:0000313" key="1">
    <source>
        <dbReference type="EMBL" id="MBB5034432.1"/>
    </source>
</evidence>
<accession>A0A7W7YDZ4</accession>
<dbReference type="Proteomes" id="UP000590740">
    <property type="component" value="Unassembled WGS sequence"/>
</dbReference>
<sequence length="168" mass="17964">MRAPRHDSKPLNRLVNLLLLLGWLLSSHGVAPAVCMAAALLDGDHEVKIGVSNNGAMAVVLTHEGKSAAELISHQHDALCRMLMAFAKTPASNAGDHVLAFKPVDDAARAQRLATAGSCEAKMKAPVEGVLCFYAAKPACHHGIVWQVRHSTWSQGQSLKTGRVVMRC</sequence>
<proteinExistence type="predicted"/>
<name>A0A7W7YDZ4_9BACT</name>
<comment type="caution">
    <text evidence="1">The sequence shown here is derived from an EMBL/GenBank/DDBJ whole genome shotgun (WGS) entry which is preliminary data.</text>
</comment>
<protein>
    <submittedName>
        <fullName evidence="1">Uncharacterized protein</fullName>
    </submittedName>
</protein>
<keyword evidence="2" id="KW-1185">Reference proteome</keyword>
<dbReference type="EMBL" id="JACHIG010000009">
    <property type="protein sequence ID" value="MBB5034432.1"/>
    <property type="molecule type" value="Genomic_DNA"/>
</dbReference>
<dbReference type="RefSeq" id="WP_184342235.1">
    <property type="nucleotide sequence ID" value="NZ_JACHIG010000009.1"/>
</dbReference>
<reference evidence="1 2" key="1">
    <citation type="submission" date="2020-08" db="EMBL/GenBank/DDBJ databases">
        <title>Genomic Encyclopedia of Type Strains, Phase IV (KMG-IV): sequencing the most valuable type-strain genomes for metagenomic binning, comparative biology and taxonomic classification.</title>
        <authorList>
            <person name="Goeker M."/>
        </authorList>
    </citation>
    <scope>NUCLEOTIDE SEQUENCE [LARGE SCALE GENOMIC DNA]</scope>
    <source>
        <strain evidence="1 2">DSM 12252</strain>
    </source>
</reference>
<gene>
    <name evidence="1" type="ORF">HNQ65_004026</name>
</gene>